<evidence type="ECO:0000256" key="1">
    <source>
        <dbReference type="SAM" id="MobiDB-lite"/>
    </source>
</evidence>
<evidence type="ECO:0000313" key="3">
    <source>
        <dbReference type="Proteomes" id="UP001314170"/>
    </source>
</evidence>
<reference evidence="2 3" key="1">
    <citation type="submission" date="2024-01" db="EMBL/GenBank/DDBJ databases">
        <authorList>
            <person name="Waweru B."/>
        </authorList>
    </citation>
    <scope>NUCLEOTIDE SEQUENCE [LARGE SCALE GENOMIC DNA]</scope>
</reference>
<keyword evidence="3" id="KW-1185">Reference proteome</keyword>
<proteinExistence type="predicted"/>
<organism evidence="2 3">
    <name type="scientific">Dovyalis caffra</name>
    <dbReference type="NCBI Taxonomy" id="77055"/>
    <lineage>
        <taxon>Eukaryota</taxon>
        <taxon>Viridiplantae</taxon>
        <taxon>Streptophyta</taxon>
        <taxon>Embryophyta</taxon>
        <taxon>Tracheophyta</taxon>
        <taxon>Spermatophyta</taxon>
        <taxon>Magnoliopsida</taxon>
        <taxon>eudicotyledons</taxon>
        <taxon>Gunneridae</taxon>
        <taxon>Pentapetalae</taxon>
        <taxon>rosids</taxon>
        <taxon>fabids</taxon>
        <taxon>Malpighiales</taxon>
        <taxon>Salicaceae</taxon>
        <taxon>Flacourtieae</taxon>
        <taxon>Dovyalis</taxon>
    </lineage>
</organism>
<dbReference type="AlphaFoldDB" id="A0AAV1QR87"/>
<accession>A0AAV1QR87</accession>
<sequence length="147" mass="16956">MLHRFADMREGNMLHRFFAVKQDGTVAEYRAQFEFPTAMVGKLKEGTRPAMFVNALQENIRVESMVINPSGLKEMMEVAIKIEAKNRILSPNNKTHKELPSNQTKPDRKTITWTPSKPSPGRTVLLKGDPSLKRPWFLRKQWYGQSK</sequence>
<evidence type="ECO:0000313" key="2">
    <source>
        <dbReference type="EMBL" id="CAK7323002.1"/>
    </source>
</evidence>
<comment type="caution">
    <text evidence="2">The sequence shown here is derived from an EMBL/GenBank/DDBJ whole genome shotgun (WGS) entry which is preliminary data.</text>
</comment>
<dbReference type="Proteomes" id="UP001314170">
    <property type="component" value="Unassembled WGS sequence"/>
</dbReference>
<feature type="region of interest" description="Disordered" evidence="1">
    <location>
        <begin position="90"/>
        <end position="128"/>
    </location>
</feature>
<gene>
    <name evidence="2" type="ORF">DCAF_LOCUS616</name>
</gene>
<protein>
    <submittedName>
        <fullName evidence="2">Uncharacterized protein</fullName>
    </submittedName>
</protein>
<name>A0AAV1QR87_9ROSI</name>
<dbReference type="EMBL" id="CAWUPB010000058">
    <property type="protein sequence ID" value="CAK7323002.1"/>
    <property type="molecule type" value="Genomic_DNA"/>
</dbReference>
<feature type="compositionally biased region" description="Basic and acidic residues" evidence="1">
    <location>
        <begin position="95"/>
        <end position="110"/>
    </location>
</feature>